<dbReference type="InterPro" id="IPR037914">
    <property type="entry name" value="SpoVT-AbrB_sf"/>
</dbReference>
<dbReference type="Pfam" id="PF15937">
    <property type="entry name" value="PrlF_antitoxin"/>
    <property type="match status" value="1"/>
</dbReference>
<organism evidence="3 4">
    <name type="scientific">Pseudomonas idahonensis</name>
    <dbReference type="NCBI Taxonomy" id="2942628"/>
    <lineage>
        <taxon>Bacteria</taxon>
        <taxon>Pseudomonadati</taxon>
        <taxon>Pseudomonadota</taxon>
        <taxon>Gammaproteobacteria</taxon>
        <taxon>Pseudomonadales</taxon>
        <taxon>Pseudomonadaceae</taxon>
        <taxon>Pseudomonas</taxon>
    </lineage>
</organism>
<keyword evidence="1" id="KW-0238">DNA-binding</keyword>
<dbReference type="InterPro" id="IPR007159">
    <property type="entry name" value="SpoVT-AbrB_dom"/>
</dbReference>
<dbReference type="EMBL" id="JAMDGR010000004">
    <property type="protein sequence ID" value="MDD1148841.1"/>
    <property type="molecule type" value="Genomic_DNA"/>
</dbReference>
<dbReference type="Gene3D" id="2.10.260.10">
    <property type="match status" value="1"/>
</dbReference>
<dbReference type="NCBIfam" id="TIGR01439">
    <property type="entry name" value="lp_hng_hel_AbrB"/>
    <property type="match status" value="1"/>
</dbReference>
<sequence>MPIHELATLTSKGQITLPKSVRQLLGVDTGGKVAFDLRDGEIVVSRADDEHEDPAIGAFLSLLTADIEAGRHVQVLPEDLARALLKNAELHVDLDAPIDGDVEL</sequence>
<dbReference type="SMART" id="SM00966">
    <property type="entry name" value="SpoVT_AbrB"/>
    <property type="match status" value="1"/>
</dbReference>
<name>A0ABT5Q3S2_9PSED</name>
<comment type="caution">
    <text evidence="3">The sequence shown here is derived from an EMBL/GenBank/DDBJ whole genome shotgun (WGS) entry which is preliminary data.</text>
</comment>
<dbReference type="InterPro" id="IPR031848">
    <property type="entry name" value="PrlF_antitoxin"/>
</dbReference>
<dbReference type="RefSeq" id="WP_273922926.1">
    <property type="nucleotide sequence ID" value="NZ_JAMDGR010000004.1"/>
</dbReference>
<evidence type="ECO:0000313" key="4">
    <source>
        <dbReference type="Proteomes" id="UP001217610"/>
    </source>
</evidence>
<evidence type="ECO:0000259" key="2">
    <source>
        <dbReference type="PROSITE" id="PS51740"/>
    </source>
</evidence>
<accession>A0ABT5Q3S2</accession>
<evidence type="ECO:0000313" key="3">
    <source>
        <dbReference type="EMBL" id="MDD1148841.1"/>
    </source>
</evidence>
<dbReference type="SUPFAM" id="SSF89447">
    <property type="entry name" value="AbrB/MazE/MraZ-like"/>
    <property type="match status" value="1"/>
</dbReference>
<dbReference type="PROSITE" id="PS51740">
    <property type="entry name" value="SPOVT_ABRB"/>
    <property type="match status" value="1"/>
</dbReference>
<evidence type="ECO:0000256" key="1">
    <source>
        <dbReference type="PROSITE-ProRule" id="PRU01076"/>
    </source>
</evidence>
<feature type="domain" description="SpoVT-AbrB" evidence="2">
    <location>
        <begin position="4"/>
        <end position="49"/>
    </location>
</feature>
<dbReference type="Proteomes" id="UP001217610">
    <property type="component" value="Unassembled WGS sequence"/>
</dbReference>
<protein>
    <submittedName>
        <fullName evidence="3">Type II toxin-antitoxin system PrlF family antitoxin</fullName>
    </submittedName>
</protein>
<reference evidence="3 4" key="1">
    <citation type="submission" date="2022-05" db="EMBL/GenBank/DDBJ databases">
        <title>Novel Pseudomonas spp. Isolated from a Rainbow Trout Aquaculture Facility.</title>
        <authorList>
            <person name="Testerman T."/>
            <person name="Graf J."/>
        </authorList>
    </citation>
    <scope>NUCLEOTIDE SEQUENCE [LARGE SCALE GENOMIC DNA]</scope>
    <source>
        <strain evidence="3 4">ID357</strain>
    </source>
</reference>
<keyword evidence="4" id="KW-1185">Reference proteome</keyword>
<gene>
    <name evidence="3" type="ORF">M5G25_11110</name>
</gene>
<proteinExistence type="predicted"/>